<accession>A0ABN9X227</accession>
<dbReference type="InterPro" id="IPR016197">
    <property type="entry name" value="Chromo-like_dom_sf"/>
</dbReference>
<dbReference type="PROSITE" id="PS00018">
    <property type="entry name" value="EF_HAND_1"/>
    <property type="match status" value="2"/>
</dbReference>
<dbReference type="Pfam" id="PF13499">
    <property type="entry name" value="EF-hand_7"/>
    <property type="match status" value="1"/>
</dbReference>
<feature type="compositionally biased region" description="Low complexity" evidence="2">
    <location>
        <begin position="770"/>
        <end position="784"/>
    </location>
</feature>
<feature type="compositionally biased region" description="Basic and acidic residues" evidence="2">
    <location>
        <begin position="388"/>
        <end position="409"/>
    </location>
</feature>
<evidence type="ECO:0000256" key="2">
    <source>
        <dbReference type="SAM" id="MobiDB-lite"/>
    </source>
</evidence>
<protein>
    <recommendedName>
        <fullName evidence="3">EF-hand domain-containing protein</fullName>
    </recommendedName>
</protein>
<feature type="domain" description="EF-hand" evidence="3">
    <location>
        <begin position="528"/>
        <end position="563"/>
    </location>
</feature>
<proteinExistence type="predicted"/>
<dbReference type="Gene3D" id="1.10.238.10">
    <property type="entry name" value="EF-hand"/>
    <property type="match status" value="1"/>
</dbReference>
<sequence>MLKASVAISEGPKLVGAAIAGGKPAYIGVFYDSKVARQASSRPRARIAYLQNNHMKKLVGAALAAFPPGGDDENTPELPDKVAWFVCDAGKQGSEASLMDSFRTPAGKQLKKDKHVVYINYSEESIMTRLKVTLDSTPSLCPVKRKNTAGAMQVERMFILTRKPLVIEDKTRLHYSGTSNGEHIFVGWRAHDNPSLWTMKRKDKKMIIGKKEIALMGGPGEDTQEDKNLDKLDALSQTPETVEPVFWFAPPPQLSDEWKHDFNLKSIVALTLGDASLAMTAIRFKVPYCGIALNEEHMKGAYDYLYRETMKAYMQEGDPCYNPEFANLVLKNNAQASEGKPDDKKDPKKTGKRKKGAAAAEGGDGGDDEGAGTENLVDKIRRLAAKGGKDAKCSRGGKESTAKDKKGVDDDGEDEDEEGKALRDPGYSGLQADWDILELAYGYSFYSLSVPEIPEDRPKSASKFLETFSTDQYATESWEPRGWDPGEAGASLDLAAPGGGAVAPSTEARDVGHAEAGGSSDGEAADAEDLLSLRDVFRACDANGDGTINLRELIKACRQRPEVAAFFGLPSEIHQEGASRKAVMEFFQGADRNDDREITWEELRQFYRERRPVGVSPQRSSTSGGGGGRRDAEGSPPHAQPRPPPQGALPPPLRPPAAEAADAPALEDGGPQGSGGSRPPSEGPRAGGAAAYPVSEERARRPPPGTRAKRPRRPSRLPRPRSRLRGARGGPPAAARSCTSSGSRGERGRRAAAQQAGLAVAGRGRRRAGRGAAAAGAAAWRPGQSQGRGLPAAGDQETSGAANEKPYAVLQTVDGRVRVETDLSKLSLMAETFSPTAEDAEFKVGSKVMVQRPKGFPWKCSVIGIEGDYLRIHYQGFPDDFDEWLPKASWRITRAAARTTGPHAAGPRRRPRSASSGGERTQLRRAEARLQTACEDWLEWSRAACLAAEEAVREAQADVERQLHASVRGARQRLARAEQGARSCLRHTGVALPRRCHASPPAALRGRAPLGAGHAAAGASAYELLQMLNASPGYDAMHPVAWAADIGGLPWQCPASVLADAPARIARSAGAGGRRSADV</sequence>
<feature type="region of interest" description="Disordered" evidence="2">
    <location>
        <begin position="897"/>
        <end position="923"/>
    </location>
</feature>
<feature type="region of interest" description="Disordered" evidence="2">
    <location>
        <begin position="332"/>
        <end position="373"/>
    </location>
</feature>
<feature type="compositionally biased region" description="Low complexity" evidence="2">
    <location>
        <begin position="677"/>
        <end position="691"/>
    </location>
</feature>
<dbReference type="InterPro" id="IPR011992">
    <property type="entry name" value="EF-hand-dom_pair"/>
</dbReference>
<feature type="compositionally biased region" description="Basic and acidic residues" evidence="2">
    <location>
        <begin position="339"/>
        <end position="349"/>
    </location>
</feature>
<feature type="domain" description="EF-hand" evidence="3">
    <location>
        <begin position="578"/>
        <end position="613"/>
    </location>
</feature>
<feature type="compositionally biased region" description="Pro residues" evidence="2">
    <location>
        <begin position="638"/>
        <end position="655"/>
    </location>
</feature>
<feature type="compositionally biased region" description="Basic residues" evidence="2">
    <location>
        <begin position="707"/>
        <end position="726"/>
    </location>
</feature>
<evidence type="ECO:0000313" key="4">
    <source>
        <dbReference type="EMBL" id="CAK0893243.1"/>
    </source>
</evidence>
<keyword evidence="5" id="KW-1185">Reference proteome</keyword>
<dbReference type="InterPro" id="IPR018247">
    <property type="entry name" value="EF_Hand_1_Ca_BS"/>
</dbReference>
<dbReference type="SMART" id="SM00054">
    <property type="entry name" value="EFh"/>
    <property type="match status" value="2"/>
</dbReference>
<name>A0ABN9X227_9DINO</name>
<evidence type="ECO:0000259" key="3">
    <source>
        <dbReference type="PROSITE" id="PS50222"/>
    </source>
</evidence>
<feature type="region of interest" description="Disordered" evidence="2">
    <location>
        <begin position="388"/>
        <end position="428"/>
    </location>
</feature>
<feature type="compositionally biased region" description="Low complexity" evidence="2">
    <location>
        <begin position="656"/>
        <end position="669"/>
    </location>
</feature>
<gene>
    <name evidence="4" type="ORF">PCOR1329_LOCUS72635</name>
</gene>
<dbReference type="InterPro" id="IPR002048">
    <property type="entry name" value="EF_hand_dom"/>
</dbReference>
<feature type="compositionally biased region" description="Low complexity" evidence="2">
    <location>
        <begin position="751"/>
        <end position="762"/>
    </location>
</feature>
<dbReference type="EMBL" id="CAUYUJ010019726">
    <property type="protein sequence ID" value="CAK0893243.1"/>
    <property type="molecule type" value="Genomic_DNA"/>
</dbReference>
<dbReference type="Gene3D" id="2.30.30.140">
    <property type="match status" value="1"/>
</dbReference>
<dbReference type="Proteomes" id="UP001189429">
    <property type="component" value="Unassembled WGS sequence"/>
</dbReference>
<dbReference type="SUPFAM" id="SSF54160">
    <property type="entry name" value="Chromo domain-like"/>
    <property type="match status" value="1"/>
</dbReference>
<feature type="region of interest" description="Disordered" evidence="2">
    <location>
        <begin position="611"/>
        <end position="801"/>
    </location>
</feature>
<dbReference type="PROSITE" id="PS50222">
    <property type="entry name" value="EF_HAND_2"/>
    <property type="match status" value="2"/>
</dbReference>
<dbReference type="CDD" id="cd00051">
    <property type="entry name" value="EFh"/>
    <property type="match status" value="1"/>
</dbReference>
<evidence type="ECO:0000256" key="1">
    <source>
        <dbReference type="ARBA" id="ARBA00022837"/>
    </source>
</evidence>
<dbReference type="SUPFAM" id="SSF47473">
    <property type="entry name" value="EF-hand"/>
    <property type="match status" value="1"/>
</dbReference>
<reference evidence="4" key="1">
    <citation type="submission" date="2023-10" db="EMBL/GenBank/DDBJ databases">
        <authorList>
            <person name="Chen Y."/>
            <person name="Shah S."/>
            <person name="Dougan E. K."/>
            <person name="Thang M."/>
            <person name="Chan C."/>
        </authorList>
    </citation>
    <scope>NUCLEOTIDE SEQUENCE [LARGE SCALE GENOMIC DNA]</scope>
</reference>
<comment type="caution">
    <text evidence="4">The sequence shown here is derived from an EMBL/GenBank/DDBJ whole genome shotgun (WGS) entry which is preliminary data.</text>
</comment>
<organism evidence="4 5">
    <name type="scientific">Prorocentrum cordatum</name>
    <dbReference type="NCBI Taxonomy" id="2364126"/>
    <lineage>
        <taxon>Eukaryota</taxon>
        <taxon>Sar</taxon>
        <taxon>Alveolata</taxon>
        <taxon>Dinophyceae</taxon>
        <taxon>Prorocentrales</taxon>
        <taxon>Prorocentraceae</taxon>
        <taxon>Prorocentrum</taxon>
    </lineage>
</organism>
<feature type="region of interest" description="Disordered" evidence="2">
    <location>
        <begin position="475"/>
        <end position="525"/>
    </location>
</feature>
<evidence type="ECO:0000313" key="5">
    <source>
        <dbReference type="Proteomes" id="UP001189429"/>
    </source>
</evidence>
<keyword evidence="1" id="KW-0106">Calcium</keyword>